<organism evidence="2 3">
    <name type="scientific">Aromatoleum aromaticum (strain DSM 19018 / LMG 30748 / EbN1)</name>
    <name type="common">Azoarcus sp. (strain EbN1)</name>
    <dbReference type="NCBI Taxonomy" id="76114"/>
    <lineage>
        <taxon>Bacteria</taxon>
        <taxon>Pseudomonadati</taxon>
        <taxon>Pseudomonadota</taxon>
        <taxon>Betaproteobacteria</taxon>
        <taxon>Rhodocyclales</taxon>
        <taxon>Rhodocyclaceae</taxon>
        <taxon>Aromatoleum</taxon>
    </lineage>
</organism>
<dbReference type="STRING" id="76114.ebA3382"/>
<dbReference type="InterPro" id="IPR036291">
    <property type="entry name" value="NAD(P)-bd_dom_sf"/>
</dbReference>
<dbReference type="HOGENOM" id="CLU_007383_6_5_4"/>
<dbReference type="Proteomes" id="UP000006552">
    <property type="component" value="Chromosome"/>
</dbReference>
<sequence>MKIERVALIGGSGFLGSAVANQLAGAAVEVVVPTRRASRARHLLLLPTVDVVEADVHDPATLAHLVSGVDAVINLVGILHSRSGSPYGRDFARAHVELPQKIVAACHAARVPHLVHVSALGASPDGPSEYLRSKAAGEAAIRASGDAPAWTVLRPAVMFGRGDHFTNLFARLATRFPLLPLAGARARFQPVHVEDVAAVICRCLRDPAAIGETFELAGPRVYTLRELVEYISELASAPRPILPLPNGLAMMQAALMEWLPNPIMSRDNLRSMRVDNVASGAPLPFGMTPTPLEAVAPSYIGDRSQRARYYSMRSHSGRLHG</sequence>
<dbReference type="PANTHER" id="PTHR12126">
    <property type="entry name" value="NADH-UBIQUINONE OXIDOREDUCTASE 39 KDA SUBUNIT-RELATED"/>
    <property type="match status" value="1"/>
</dbReference>
<keyword evidence="3" id="KW-1185">Reference proteome</keyword>
<dbReference type="RefSeq" id="WP_011237729.1">
    <property type="nucleotide sequence ID" value="NC_006513.1"/>
</dbReference>
<dbReference type="EMBL" id="CR555306">
    <property type="protein sequence ID" value="CAI08036.1"/>
    <property type="molecule type" value="Genomic_DNA"/>
</dbReference>
<accession>Q5P3S8</accession>
<protein>
    <submittedName>
        <fullName evidence="2">Predicted nucleoside-diphosphate-sugar epimerases</fullName>
    </submittedName>
</protein>
<dbReference type="KEGG" id="eba:ebA3382"/>
<dbReference type="Pfam" id="PF01370">
    <property type="entry name" value="Epimerase"/>
    <property type="match status" value="1"/>
</dbReference>
<dbReference type="OrthoDB" id="5292533at2"/>
<proteinExistence type="predicted"/>
<reference evidence="2 3" key="1">
    <citation type="journal article" date="2005" name="Arch. Microbiol.">
        <title>The genome sequence of an anaerobic aromatic-degrading denitrifying bacterium, strain EbN1.</title>
        <authorList>
            <person name="Rabus R."/>
            <person name="Kube M."/>
            <person name="Heider J."/>
            <person name="Beck A."/>
            <person name="Heitmann K."/>
            <person name="Widdel F."/>
            <person name="Reinhardt R."/>
        </authorList>
    </citation>
    <scope>NUCLEOTIDE SEQUENCE [LARGE SCALE GENOMIC DNA]</scope>
    <source>
        <strain evidence="2 3">EbN1</strain>
    </source>
</reference>
<name>Q5P3S8_AROAE</name>
<evidence type="ECO:0000313" key="2">
    <source>
        <dbReference type="EMBL" id="CAI08036.1"/>
    </source>
</evidence>
<dbReference type="Gene3D" id="3.40.50.720">
    <property type="entry name" value="NAD(P)-binding Rossmann-like Domain"/>
    <property type="match status" value="1"/>
</dbReference>
<dbReference type="PANTHER" id="PTHR12126:SF11">
    <property type="entry name" value="NADH DEHYDROGENASE [UBIQUINONE] 1 ALPHA SUBCOMPLEX SUBUNIT 9, MITOCHONDRIAL"/>
    <property type="match status" value="1"/>
</dbReference>
<gene>
    <name evidence="2" type="ORF">ebA3382</name>
</gene>
<evidence type="ECO:0000259" key="1">
    <source>
        <dbReference type="Pfam" id="PF01370"/>
    </source>
</evidence>
<dbReference type="InterPro" id="IPR001509">
    <property type="entry name" value="Epimerase_deHydtase"/>
</dbReference>
<feature type="domain" description="NAD-dependent epimerase/dehydratase" evidence="1">
    <location>
        <begin position="8"/>
        <end position="215"/>
    </location>
</feature>
<dbReference type="AlphaFoldDB" id="Q5P3S8"/>
<dbReference type="SUPFAM" id="SSF51735">
    <property type="entry name" value="NAD(P)-binding Rossmann-fold domains"/>
    <property type="match status" value="1"/>
</dbReference>
<evidence type="ECO:0000313" key="3">
    <source>
        <dbReference type="Proteomes" id="UP000006552"/>
    </source>
</evidence>
<dbReference type="InterPro" id="IPR051207">
    <property type="entry name" value="ComplexI_NDUFA9_subunit"/>
</dbReference>
<dbReference type="eggNOG" id="COG0702">
    <property type="taxonomic scope" value="Bacteria"/>
</dbReference>
<dbReference type="CDD" id="cd05271">
    <property type="entry name" value="NDUFA9_like_SDR_a"/>
    <property type="match status" value="1"/>
</dbReference>
<dbReference type="GO" id="GO:0044877">
    <property type="term" value="F:protein-containing complex binding"/>
    <property type="evidence" value="ECO:0007669"/>
    <property type="project" value="TreeGrafter"/>
</dbReference>